<name>A0A2S8GC69_9BACT</name>
<accession>A0A2S8GC69</accession>
<protein>
    <submittedName>
        <fullName evidence="1">Uncharacterized protein</fullName>
    </submittedName>
</protein>
<dbReference type="OrthoDB" id="270068at2"/>
<sequence length="153" mass="17224">MANSASVATLAAEFEFTTVPTHSDGSEAKVRATVGQLISRILPRKITNERRKDFRYPYPHLVYLTPVDASGQPLNDLTTVVVGKNITERGIDFFHQQPLPYRRVILTLESEDGTRASVVTDLLWTRFTKQGWYDNGGRFLYVLEQHGPESLSA</sequence>
<dbReference type="AlphaFoldDB" id="A0A2S8GC69"/>
<proteinExistence type="predicted"/>
<comment type="caution">
    <text evidence="1">The sequence shown here is derived from an EMBL/GenBank/DDBJ whole genome shotgun (WGS) entry which is preliminary data.</text>
</comment>
<dbReference type="Proteomes" id="UP000237819">
    <property type="component" value="Unassembled WGS sequence"/>
</dbReference>
<evidence type="ECO:0000313" key="2">
    <source>
        <dbReference type="Proteomes" id="UP000237819"/>
    </source>
</evidence>
<reference evidence="1 2" key="1">
    <citation type="submission" date="2018-02" db="EMBL/GenBank/DDBJ databases">
        <title>Comparative genomes isolates from brazilian mangrove.</title>
        <authorList>
            <person name="Araujo J.E."/>
            <person name="Taketani R.G."/>
            <person name="Silva M.C.P."/>
            <person name="Loureco M.V."/>
            <person name="Andreote F.D."/>
        </authorList>
    </citation>
    <scope>NUCLEOTIDE SEQUENCE [LARGE SCALE GENOMIC DNA]</scope>
    <source>
        <strain evidence="1 2">Nap-Phe MGV</strain>
    </source>
</reference>
<evidence type="ECO:0000313" key="1">
    <source>
        <dbReference type="EMBL" id="PQO42058.1"/>
    </source>
</evidence>
<organism evidence="1 2">
    <name type="scientific">Blastopirellula marina</name>
    <dbReference type="NCBI Taxonomy" id="124"/>
    <lineage>
        <taxon>Bacteria</taxon>
        <taxon>Pseudomonadati</taxon>
        <taxon>Planctomycetota</taxon>
        <taxon>Planctomycetia</taxon>
        <taxon>Pirellulales</taxon>
        <taxon>Pirellulaceae</taxon>
        <taxon>Blastopirellula</taxon>
    </lineage>
</organism>
<dbReference type="EMBL" id="PUHZ01000025">
    <property type="protein sequence ID" value="PQO42058.1"/>
    <property type="molecule type" value="Genomic_DNA"/>
</dbReference>
<gene>
    <name evidence="1" type="ORF">C5Y93_27285</name>
</gene>
<dbReference type="RefSeq" id="WP_105338641.1">
    <property type="nucleotide sequence ID" value="NZ_PUHZ01000025.1"/>
</dbReference>